<feature type="region of interest" description="Disordered" evidence="1">
    <location>
        <begin position="43"/>
        <end position="72"/>
    </location>
</feature>
<dbReference type="EMBL" id="OY660867">
    <property type="protein sequence ID" value="CAJ1055726.1"/>
    <property type="molecule type" value="Genomic_DNA"/>
</dbReference>
<name>A0AAV1F4T1_XYRNO</name>
<gene>
    <name evidence="2" type="ORF">XNOV1_A007414</name>
</gene>
<sequence length="149" mass="16102">MVPRPSSGPHLDDFTLIPSVKGDPAPPAALKYFPVVVVPPPAHRNFPVTVETNPPPPNSSQRAEPGPPSSCDQEQRLLFQTDLQSSAQACKDNGRMDERMNVFAHAPTCLLVWGGVSRSLLSLRVEPQQAELQLSPGLSVPADVFSFQP</sequence>
<keyword evidence="3" id="KW-1185">Reference proteome</keyword>
<evidence type="ECO:0000313" key="3">
    <source>
        <dbReference type="Proteomes" id="UP001178508"/>
    </source>
</evidence>
<protein>
    <submittedName>
        <fullName evidence="2">Uncharacterized protein</fullName>
    </submittedName>
</protein>
<proteinExistence type="predicted"/>
<dbReference type="AlphaFoldDB" id="A0AAV1F4T1"/>
<accession>A0AAV1F4T1</accession>
<organism evidence="2 3">
    <name type="scientific">Xyrichtys novacula</name>
    <name type="common">Pearly razorfish</name>
    <name type="synonym">Hemipteronotus novacula</name>
    <dbReference type="NCBI Taxonomy" id="13765"/>
    <lineage>
        <taxon>Eukaryota</taxon>
        <taxon>Metazoa</taxon>
        <taxon>Chordata</taxon>
        <taxon>Craniata</taxon>
        <taxon>Vertebrata</taxon>
        <taxon>Euteleostomi</taxon>
        <taxon>Actinopterygii</taxon>
        <taxon>Neopterygii</taxon>
        <taxon>Teleostei</taxon>
        <taxon>Neoteleostei</taxon>
        <taxon>Acanthomorphata</taxon>
        <taxon>Eupercaria</taxon>
        <taxon>Labriformes</taxon>
        <taxon>Labridae</taxon>
        <taxon>Xyrichtys</taxon>
    </lineage>
</organism>
<reference evidence="2" key="1">
    <citation type="submission" date="2023-08" db="EMBL/GenBank/DDBJ databases">
        <authorList>
            <person name="Alioto T."/>
            <person name="Alioto T."/>
            <person name="Gomez Garrido J."/>
        </authorList>
    </citation>
    <scope>NUCLEOTIDE SEQUENCE</scope>
</reference>
<evidence type="ECO:0000256" key="1">
    <source>
        <dbReference type="SAM" id="MobiDB-lite"/>
    </source>
</evidence>
<dbReference type="Proteomes" id="UP001178508">
    <property type="component" value="Chromosome 4"/>
</dbReference>
<evidence type="ECO:0000313" key="2">
    <source>
        <dbReference type="EMBL" id="CAJ1055726.1"/>
    </source>
</evidence>
<feature type="region of interest" description="Disordered" evidence="1">
    <location>
        <begin position="1"/>
        <end position="20"/>
    </location>
</feature>